<evidence type="ECO:0000259" key="1">
    <source>
        <dbReference type="Pfam" id="PF00117"/>
    </source>
</evidence>
<sequence length="286" mass="31989">MQSHETRTNMSSHPDKVRMLVLETDEAHPDTESERGSFGDIFDQLFKQAGDKHDPPLGIETVIRFIVENEGGKVPTLDDFKSGEFEDIHAILITGSMYDAHGEDEWILKLIKLIQDLWTERPEMRFSGVCFGHQVLCRALGSKIEPTPGGKWELAHTEIKLSPVGEKLFKKSGSIHLHQMHQDHVVNGPSPSTTDLLPEDTPAHVWGSSETTKVQGVYLPKRLFTTQGHLGFDEKMVKRQIEMRVESGGIKDLDQAEAAKKTADMEHDGESVASAILRFFHGDDAL</sequence>
<comment type="caution">
    <text evidence="2">The sequence shown here is derived from an EMBL/GenBank/DDBJ whole genome shotgun (WGS) entry which is preliminary data.</text>
</comment>
<dbReference type="EMBL" id="JAPDRL010000111">
    <property type="protein sequence ID" value="KAJ9656979.1"/>
    <property type="molecule type" value="Genomic_DNA"/>
</dbReference>
<dbReference type="Proteomes" id="UP001172684">
    <property type="component" value="Unassembled WGS sequence"/>
</dbReference>
<organism evidence="2 3">
    <name type="scientific">Coniosporium apollinis</name>
    <dbReference type="NCBI Taxonomy" id="61459"/>
    <lineage>
        <taxon>Eukaryota</taxon>
        <taxon>Fungi</taxon>
        <taxon>Dikarya</taxon>
        <taxon>Ascomycota</taxon>
        <taxon>Pezizomycotina</taxon>
        <taxon>Dothideomycetes</taxon>
        <taxon>Dothideomycetes incertae sedis</taxon>
        <taxon>Coniosporium</taxon>
    </lineage>
</organism>
<accession>A0ABQ9NGG5</accession>
<dbReference type="Pfam" id="PF00117">
    <property type="entry name" value="GATase"/>
    <property type="match status" value="1"/>
</dbReference>
<dbReference type="CDD" id="cd01741">
    <property type="entry name" value="GATase1_1"/>
    <property type="match status" value="1"/>
</dbReference>
<dbReference type="SUPFAM" id="SSF52317">
    <property type="entry name" value="Class I glutamine amidotransferase-like"/>
    <property type="match status" value="1"/>
</dbReference>
<evidence type="ECO:0000313" key="2">
    <source>
        <dbReference type="EMBL" id="KAJ9656979.1"/>
    </source>
</evidence>
<dbReference type="InterPro" id="IPR017926">
    <property type="entry name" value="GATASE"/>
</dbReference>
<proteinExistence type="predicted"/>
<feature type="domain" description="Glutamine amidotransferase" evidence="1">
    <location>
        <begin position="87"/>
        <end position="229"/>
    </location>
</feature>
<evidence type="ECO:0000313" key="3">
    <source>
        <dbReference type="Proteomes" id="UP001172684"/>
    </source>
</evidence>
<dbReference type="InterPro" id="IPR044992">
    <property type="entry name" value="ChyE-like"/>
</dbReference>
<reference evidence="2" key="1">
    <citation type="submission" date="2022-10" db="EMBL/GenBank/DDBJ databases">
        <title>Culturing micro-colonial fungi from biological soil crusts in the Mojave desert and describing Neophaeococcomyces mojavensis, and introducing the new genera and species Taxawa tesnikishii.</title>
        <authorList>
            <person name="Kurbessoian T."/>
            <person name="Stajich J.E."/>
        </authorList>
    </citation>
    <scope>NUCLEOTIDE SEQUENCE</scope>
    <source>
        <strain evidence="2">TK_1</strain>
    </source>
</reference>
<dbReference type="PANTHER" id="PTHR42695:SF4">
    <property type="entry name" value="GLUTAMINE AMIDOTRANSFERASE DOMAIN-CONTAINING PROTEIN"/>
    <property type="match status" value="1"/>
</dbReference>
<dbReference type="Gene3D" id="3.40.50.880">
    <property type="match status" value="1"/>
</dbReference>
<dbReference type="InterPro" id="IPR029062">
    <property type="entry name" value="Class_I_gatase-like"/>
</dbReference>
<gene>
    <name evidence="2" type="ORF">H2201_008341</name>
</gene>
<protein>
    <recommendedName>
        <fullName evidence="1">Glutamine amidotransferase domain-containing protein</fullName>
    </recommendedName>
</protein>
<dbReference type="PANTHER" id="PTHR42695">
    <property type="entry name" value="GLUTAMINE AMIDOTRANSFERASE YLR126C-RELATED"/>
    <property type="match status" value="1"/>
</dbReference>
<keyword evidence="3" id="KW-1185">Reference proteome</keyword>
<name>A0ABQ9NGG5_9PEZI</name>